<protein>
    <submittedName>
        <fullName evidence="1">Uncharacterized protein</fullName>
    </submittedName>
</protein>
<dbReference type="AlphaFoldDB" id="A0A0K8PTP2"/>
<organism evidence="1 2">
    <name type="scientific">Streptomyces azureus</name>
    <dbReference type="NCBI Taxonomy" id="146537"/>
    <lineage>
        <taxon>Bacteria</taxon>
        <taxon>Bacillati</taxon>
        <taxon>Actinomycetota</taxon>
        <taxon>Actinomycetes</taxon>
        <taxon>Kitasatosporales</taxon>
        <taxon>Streptomycetaceae</taxon>
        <taxon>Streptomyces</taxon>
    </lineage>
</organism>
<evidence type="ECO:0000313" key="1">
    <source>
        <dbReference type="EMBL" id="GAP51093.1"/>
    </source>
</evidence>
<evidence type="ECO:0000313" key="2">
    <source>
        <dbReference type="Proteomes" id="UP000053859"/>
    </source>
</evidence>
<sequence>MTPVVSDEIGSLITGSEHFGMSVQKDGGLYFPRVHVGEQRGDHTRPLARRLPVLRGREQRHPLAAGGGFLNDVAQHVVSAVPVDHHQGVDARPAERSRYVPYHRMKGHRGDAHGPRPGRVLVRARDRHRRKEVHRVRAGYLPRDGTGDERVGRQREIRTVLLEAPHGKHRDLP</sequence>
<proteinExistence type="predicted"/>
<dbReference type="Proteomes" id="UP000053859">
    <property type="component" value="Unassembled WGS sequence"/>
</dbReference>
<dbReference type="EMBL" id="DF968360">
    <property type="protein sequence ID" value="GAP51093.1"/>
    <property type="molecule type" value="Genomic_DNA"/>
</dbReference>
<accession>A0A0K8PTP2</accession>
<keyword evidence="2" id="KW-1185">Reference proteome</keyword>
<name>A0A0K8PTP2_STRAJ</name>
<gene>
    <name evidence="1" type="ORF">SAZU_5953</name>
</gene>
<reference evidence="1" key="1">
    <citation type="journal article" date="2015" name="Genome Announc.">
        <title>Draft Genome Sequence of Thiostrepton-Producing Streptomyces azureus ATCC 14921.</title>
        <authorList>
            <person name="Sakihara K."/>
            <person name="Maeda J."/>
            <person name="Tashiro K."/>
            <person name="Fujino Y."/>
            <person name="Kuhara S."/>
            <person name="Ohshima T."/>
            <person name="Ogata S."/>
            <person name="Doi K."/>
        </authorList>
    </citation>
    <scope>NUCLEOTIDE SEQUENCE [LARGE SCALE GENOMIC DNA]</scope>
    <source>
        <strain evidence="1">ATCC14921</strain>
    </source>
</reference>